<dbReference type="GO" id="GO:0032259">
    <property type="term" value="P:methylation"/>
    <property type="evidence" value="ECO:0007669"/>
    <property type="project" value="UniProtKB-KW"/>
</dbReference>
<dbReference type="InterPro" id="IPR036388">
    <property type="entry name" value="WH-like_DNA-bd_sf"/>
</dbReference>
<protein>
    <submittedName>
        <fullName evidence="3">6-O-methylguanine DNA methyltransferase, DNA binding domain-containing protein</fullName>
    </submittedName>
</protein>
<dbReference type="RefSeq" id="WP_100456306.1">
    <property type="nucleotide sequence ID" value="NZ_UHID01000001.1"/>
</dbReference>
<dbReference type="Gene3D" id="1.10.10.10">
    <property type="entry name" value="Winged helix-like DNA-binding domain superfamily/Winged helix DNA-binding domain"/>
    <property type="match status" value="1"/>
</dbReference>
<dbReference type="InterPro" id="IPR014048">
    <property type="entry name" value="MethylDNA_cys_MeTrfase_DNA-bd"/>
</dbReference>
<sequence>MSFVDAVREAVATIPAGAVASYGEVGAHLGLGPRQVGRAMSLLGEDVPWWRVVYADGTPASCHEGRAPALLAEEGTPMRGARVDLARARHHWPL</sequence>
<evidence type="ECO:0000313" key="3">
    <source>
        <dbReference type="EMBL" id="SUO93434.1"/>
    </source>
</evidence>
<keyword evidence="1" id="KW-0227">DNA damage</keyword>
<evidence type="ECO:0000256" key="1">
    <source>
        <dbReference type="ARBA" id="ARBA00022763"/>
    </source>
</evidence>
<name>A0A380MMM3_STRGR</name>
<dbReference type="SUPFAM" id="SSF46767">
    <property type="entry name" value="Methylated DNA-protein cysteine methyltransferase, C-terminal domain"/>
    <property type="match status" value="1"/>
</dbReference>
<dbReference type="PANTHER" id="PTHR42942">
    <property type="entry name" value="6-O-METHYLGUANINE DNA METHYLTRANSFERASE"/>
    <property type="match status" value="1"/>
</dbReference>
<evidence type="ECO:0000259" key="2">
    <source>
        <dbReference type="Pfam" id="PF01035"/>
    </source>
</evidence>
<gene>
    <name evidence="3" type="ORF">NCTC7807_00364</name>
</gene>
<dbReference type="InterPro" id="IPR036217">
    <property type="entry name" value="MethylDNA_cys_MeTrfase_DNAb"/>
</dbReference>
<reference evidence="3 4" key="1">
    <citation type="submission" date="2018-06" db="EMBL/GenBank/DDBJ databases">
        <authorList>
            <consortium name="Pathogen Informatics"/>
            <person name="Doyle S."/>
        </authorList>
    </citation>
    <scope>NUCLEOTIDE SEQUENCE [LARGE SCALE GENOMIC DNA]</scope>
    <source>
        <strain evidence="3 4">NCTC7807</strain>
    </source>
</reference>
<evidence type="ECO:0000313" key="4">
    <source>
        <dbReference type="Proteomes" id="UP000254150"/>
    </source>
</evidence>
<dbReference type="AlphaFoldDB" id="A0A380MMM3"/>
<dbReference type="GO" id="GO:0008168">
    <property type="term" value="F:methyltransferase activity"/>
    <property type="evidence" value="ECO:0007669"/>
    <property type="project" value="UniProtKB-KW"/>
</dbReference>
<dbReference type="GO" id="GO:0006281">
    <property type="term" value="P:DNA repair"/>
    <property type="evidence" value="ECO:0007669"/>
    <property type="project" value="InterPro"/>
</dbReference>
<accession>A0A380MMM3</accession>
<proteinExistence type="predicted"/>
<dbReference type="CDD" id="cd06445">
    <property type="entry name" value="ATase"/>
    <property type="match status" value="1"/>
</dbReference>
<dbReference type="EMBL" id="UHID01000001">
    <property type="protein sequence ID" value="SUO93434.1"/>
    <property type="molecule type" value="Genomic_DNA"/>
</dbReference>
<dbReference type="Pfam" id="PF01035">
    <property type="entry name" value="DNA_binding_1"/>
    <property type="match status" value="1"/>
</dbReference>
<dbReference type="GeneID" id="95070520"/>
<dbReference type="InterPro" id="IPR052520">
    <property type="entry name" value="ATL_DNA_repair"/>
</dbReference>
<organism evidence="3 4">
    <name type="scientific">Streptomyces griseus</name>
    <dbReference type="NCBI Taxonomy" id="1911"/>
    <lineage>
        <taxon>Bacteria</taxon>
        <taxon>Bacillati</taxon>
        <taxon>Actinomycetota</taxon>
        <taxon>Actinomycetes</taxon>
        <taxon>Kitasatosporales</taxon>
        <taxon>Streptomycetaceae</taxon>
        <taxon>Streptomyces</taxon>
    </lineage>
</organism>
<keyword evidence="3" id="KW-0808">Transferase</keyword>
<feature type="domain" description="Methylated-DNA-[protein]-cysteine S-methyltransferase DNA binding" evidence="2">
    <location>
        <begin position="3"/>
        <end position="75"/>
    </location>
</feature>
<dbReference type="Proteomes" id="UP000254150">
    <property type="component" value="Unassembled WGS sequence"/>
</dbReference>
<dbReference type="PANTHER" id="PTHR42942:SF1">
    <property type="entry name" value="ALKYLTRANSFERASE-LIKE PROTEIN 1"/>
    <property type="match status" value="1"/>
</dbReference>
<keyword evidence="3" id="KW-0489">Methyltransferase</keyword>